<comment type="catalytic activity">
    <reaction evidence="10">
        <text>N(6)-acetyl-L-lysyl-[histone] + H2O = L-lysyl-[histone] + acetate</text>
        <dbReference type="Rhea" id="RHEA:58196"/>
        <dbReference type="Rhea" id="RHEA-COMP:9845"/>
        <dbReference type="Rhea" id="RHEA-COMP:11338"/>
        <dbReference type="ChEBI" id="CHEBI:15377"/>
        <dbReference type="ChEBI" id="CHEBI:29969"/>
        <dbReference type="ChEBI" id="CHEBI:30089"/>
        <dbReference type="ChEBI" id="CHEBI:61930"/>
        <dbReference type="EC" id="3.5.1.98"/>
    </reaction>
</comment>
<comment type="similarity">
    <text evidence="2">Belongs to the histone deacetylase family. HD type 2 subfamily.</text>
</comment>
<evidence type="ECO:0000256" key="4">
    <source>
        <dbReference type="ARBA" id="ARBA00022491"/>
    </source>
</evidence>
<evidence type="ECO:0000256" key="3">
    <source>
        <dbReference type="ARBA" id="ARBA00012111"/>
    </source>
</evidence>
<evidence type="ECO:0000256" key="7">
    <source>
        <dbReference type="ARBA" id="ARBA00023015"/>
    </source>
</evidence>
<keyword evidence="9" id="KW-0539">Nucleus</keyword>
<keyword evidence="5" id="KW-0378">Hydrolase</keyword>
<proteinExistence type="inferred from homology"/>
<dbReference type="GO" id="GO:0000118">
    <property type="term" value="C:histone deacetylase complex"/>
    <property type="evidence" value="ECO:0007669"/>
    <property type="project" value="TreeGrafter"/>
</dbReference>
<dbReference type="EMBL" id="LR920466">
    <property type="protein sequence ID" value="CAD7255255.1"/>
    <property type="molecule type" value="Genomic_DNA"/>
</dbReference>
<feature type="non-terminal residue" evidence="12">
    <location>
        <position position="102"/>
    </location>
</feature>
<evidence type="ECO:0000256" key="8">
    <source>
        <dbReference type="ARBA" id="ARBA00023163"/>
    </source>
</evidence>
<dbReference type="Proteomes" id="UP000677054">
    <property type="component" value="Unassembled WGS sequence"/>
</dbReference>
<evidence type="ECO:0000256" key="2">
    <source>
        <dbReference type="ARBA" id="ARBA00007738"/>
    </source>
</evidence>
<evidence type="ECO:0000259" key="11">
    <source>
        <dbReference type="Pfam" id="PF00850"/>
    </source>
</evidence>
<dbReference type="InterPro" id="IPR037138">
    <property type="entry name" value="His_deacetylse_dom_sf"/>
</dbReference>
<reference evidence="12" key="1">
    <citation type="submission" date="2020-11" db="EMBL/GenBank/DDBJ databases">
        <authorList>
            <person name="Tran Van P."/>
        </authorList>
    </citation>
    <scope>NUCLEOTIDE SEQUENCE</scope>
</reference>
<evidence type="ECO:0000256" key="1">
    <source>
        <dbReference type="ARBA" id="ARBA00004123"/>
    </source>
</evidence>
<evidence type="ECO:0000256" key="5">
    <source>
        <dbReference type="ARBA" id="ARBA00022801"/>
    </source>
</evidence>
<dbReference type="Pfam" id="PF00850">
    <property type="entry name" value="Hist_deacetyl"/>
    <property type="match status" value="1"/>
</dbReference>
<evidence type="ECO:0000256" key="9">
    <source>
        <dbReference type="ARBA" id="ARBA00023242"/>
    </source>
</evidence>
<feature type="domain" description="Histone deacetylase" evidence="11">
    <location>
        <begin position="11"/>
        <end position="100"/>
    </location>
</feature>
<dbReference type="SUPFAM" id="SSF52768">
    <property type="entry name" value="Arginase/deacetylase"/>
    <property type="match status" value="1"/>
</dbReference>
<dbReference type="InterPro" id="IPR023696">
    <property type="entry name" value="Ureohydrolase_dom_sf"/>
</dbReference>
<evidence type="ECO:0000256" key="6">
    <source>
        <dbReference type="ARBA" id="ARBA00022853"/>
    </source>
</evidence>
<evidence type="ECO:0000313" key="13">
    <source>
        <dbReference type="Proteomes" id="UP000677054"/>
    </source>
</evidence>
<protein>
    <recommendedName>
        <fullName evidence="3">histone deacetylase</fullName>
        <ecNumber evidence="3">3.5.1.98</ecNumber>
    </recommendedName>
</protein>
<gene>
    <name evidence="12" type="ORF">DSTB1V02_LOCUS15000</name>
</gene>
<dbReference type="OrthoDB" id="424012at2759"/>
<evidence type="ECO:0000256" key="10">
    <source>
        <dbReference type="ARBA" id="ARBA00048287"/>
    </source>
</evidence>
<keyword evidence="13" id="KW-1185">Reference proteome</keyword>
<organism evidence="12">
    <name type="scientific">Darwinula stevensoni</name>
    <dbReference type="NCBI Taxonomy" id="69355"/>
    <lineage>
        <taxon>Eukaryota</taxon>
        <taxon>Metazoa</taxon>
        <taxon>Ecdysozoa</taxon>
        <taxon>Arthropoda</taxon>
        <taxon>Crustacea</taxon>
        <taxon>Oligostraca</taxon>
        <taxon>Ostracoda</taxon>
        <taxon>Podocopa</taxon>
        <taxon>Podocopida</taxon>
        <taxon>Darwinulocopina</taxon>
        <taxon>Darwinuloidea</taxon>
        <taxon>Darwinulidae</taxon>
        <taxon>Darwinula</taxon>
    </lineage>
</organism>
<dbReference type="InterPro" id="IPR023801">
    <property type="entry name" value="His_deacetylse_dom"/>
</dbReference>
<keyword evidence="4" id="KW-0678">Repressor</keyword>
<dbReference type="Gene3D" id="3.40.800.20">
    <property type="entry name" value="Histone deacetylase domain"/>
    <property type="match status" value="1"/>
</dbReference>
<keyword evidence="7" id="KW-0805">Transcription regulation</keyword>
<dbReference type="GO" id="GO:0141221">
    <property type="term" value="F:histone deacetylase activity, hydrolytic mechanism"/>
    <property type="evidence" value="ECO:0007669"/>
    <property type="project" value="UniProtKB-EC"/>
</dbReference>
<dbReference type="EC" id="3.5.1.98" evidence="3"/>
<dbReference type="PANTHER" id="PTHR10625:SF5">
    <property type="entry name" value="HISTONE DEACETYLASE"/>
    <property type="match status" value="1"/>
</dbReference>
<keyword evidence="8" id="KW-0804">Transcription</keyword>
<keyword evidence="6" id="KW-0156">Chromatin regulator</keyword>
<name>A0A7R9AJ28_9CRUS</name>
<dbReference type="PANTHER" id="PTHR10625">
    <property type="entry name" value="HISTONE DEACETYLASE HDAC1-RELATED"/>
    <property type="match status" value="1"/>
</dbReference>
<dbReference type="GO" id="GO:0040029">
    <property type="term" value="P:epigenetic regulation of gene expression"/>
    <property type="evidence" value="ECO:0007669"/>
    <property type="project" value="TreeGrafter"/>
</dbReference>
<dbReference type="AlphaFoldDB" id="A0A7R9AJ28"/>
<comment type="subcellular location">
    <subcellularLocation>
        <location evidence="1">Nucleus</location>
    </subcellularLocation>
</comment>
<sequence>MKLHQPVSGNHPENPNRIQRIYDKLKEDGLVGKCRRLKSRKGKQEEVALLHERSLLDLMASLSDQTKDDLDNMSSSYNSIYFCPQTNESALHAVGSLLQVGR</sequence>
<evidence type="ECO:0000313" key="12">
    <source>
        <dbReference type="EMBL" id="CAD7255255.1"/>
    </source>
</evidence>
<dbReference type="EMBL" id="CAJPEV010020948">
    <property type="protein sequence ID" value="CAG0908054.1"/>
    <property type="molecule type" value="Genomic_DNA"/>
</dbReference>
<accession>A0A7R9AJ28</accession>